<evidence type="ECO:0000256" key="2">
    <source>
        <dbReference type="ARBA" id="ARBA00022692"/>
    </source>
</evidence>
<keyword evidence="3 5" id="KW-1133">Transmembrane helix</keyword>
<dbReference type="PANTHER" id="PTHR37422:SF13">
    <property type="entry name" value="LIPOPOLYSACCHARIDE BIOSYNTHESIS PROTEIN PA4999-RELATED"/>
    <property type="match status" value="1"/>
</dbReference>
<evidence type="ECO:0000313" key="7">
    <source>
        <dbReference type="EMBL" id="OGY97947.1"/>
    </source>
</evidence>
<organism evidence="7 8">
    <name type="scientific">Candidatus Liptonbacteria bacterium RIFCSPHIGHO2_01_FULL_57_28</name>
    <dbReference type="NCBI Taxonomy" id="1798647"/>
    <lineage>
        <taxon>Bacteria</taxon>
        <taxon>Candidatus Liptoniibacteriota</taxon>
    </lineage>
</organism>
<evidence type="ECO:0000259" key="6">
    <source>
        <dbReference type="Pfam" id="PF04932"/>
    </source>
</evidence>
<dbReference type="Proteomes" id="UP000179059">
    <property type="component" value="Unassembled WGS sequence"/>
</dbReference>
<feature type="transmembrane region" description="Helical" evidence="5">
    <location>
        <begin position="466"/>
        <end position="491"/>
    </location>
</feature>
<feature type="transmembrane region" description="Helical" evidence="5">
    <location>
        <begin position="73"/>
        <end position="92"/>
    </location>
</feature>
<keyword evidence="4 5" id="KW-0472">Membrane</keyword>
<evidence type="ECO:0000256" key="4">
    <source>
        <dbReference type="ARBA" id="ARBA00023136"/>
    </source>
</evidence>
<dbReference type="Pfam" id="PF04932">
    <property type="entry name" value="Wzy_C"/>
    <property type="match status" value="1"/>
</dbReference>
<feature type="transmembrane region" description="Helical" evidence="5">
    <location>
        <begin position="107"/>
        <end position="125"/>
    </location>
</feature>
<evidence type="ECO:0000256" key="3">
    <source>
        <dbReference type="ARBA" id="ARBA00022989"/>
    </source>
</evidence>
<reference evidence="7 8" key="1">
    <citation type="journal article" date="2016" name="Nat. Commun.">
        <title>Thousands of microbial genomes shed light on interconnected biogeochemical processes in an aquifer system.</title>
        <authorList>
            <person name="Anantharaman K."/>
            <person name="Brown C.T."/>
            <person name="Hug L.A."/>
            <person name="Sharon I."/>
            <person name="Castelle C.J."/>
            <person name="Probst A.J."/>
            <person name="Thomas B.C."/>
            <person name="Singh A."/>
            <person name="Wilkins M.J."/>
            <person name="Karaoz U."/>
            <person name="Brodie E.L."/>
            <person name="Williams K.H."/>
            <person name="Hubbard S.S."/>
            <person name="Banfield J.F."/>
        </authorList>
    </citation>
    <scope>NUCLEOTIDE SEQUENCE [LARGE SCALE GENOMIC DNA]</scope>
</reference>
<gene>
    <name evidence="7" type="ORF">A2855_01615</name>
</gene>
<dbReference type="GO" id="GO:0016020">
    <property type="term" value="C:membrane"/>
    <property type="evidence" value="ECO:0007669"/>
    <property type="project" value="UniProtKB-SubCell"/>
</dbReference>
<comment type="caution">
    <text evidence="7">The sequence shown here is derived from an EMBL/GenBank/DDBJ whole genome shotgun (WGS) entry which is preliminary data.</text>
</comment>
<name>A0A1G2CBW2_9BACT</name>
<feature type="transmembrane region" description="Helical" evidence="5">
    <location>
        <begin position="404"/>
        <end position="422"/>
    </location>
</feature>
<feature type="transmembrane region" description="Helical" evidence="5">
    <location>
        <begin position="35"/>
        <end position="53"/>
    </location>
</feature>
<evidence type="ECO:0000256" key="1">
    <source>
        <dbReference type="ARBA" id="ARBA00004141"/>
    </source>
</evidence>
<feature type="transmembrane region" description="Helical" evidence="5">
    <location>
        <begin position="259"/>
        <end position="277"/>
    </location>
</feature>
<dbReference type="AlphaFoldDB" id="A0A1G2CBW2"/>
<sequence>MLFKAAKFFLYAAVFAIVIVSTATLFPFIVGKYAWFRAMVDLALVCFFAGLLVDWDNGRHYITRLKQVWRSPVFIAVTVFAAVFVLAGFFGVRPSFSFWSNFERGEGGVQILHLYAFFVLLATLFREDKDWRKMFWLSMVAASLMILYGVLVGFGGHIGSWGTMGVKFGIPGFRFQGSFGNSEYVPGYLAFMLFFASYLLLGAKRGWRSPQSIGIIVLMFLFVIFSIMSGTRGGFLGLMAGALTALAYIGFYKKHWRKWLILGAVLALVAVALLVEFREFQLLQKIPGVSSILRLRLNEQDLADLTTRFEVWDIAVQGWKERPLFGWGPENFRYLYERHYEIQYFSPESGFGRWFDRAHSTVFDYLSQIGLLGLVSYLAVFVTLGLLLLKKKWHEAAKANEKRMILQGLFVGILVTYLVQGTVLFDALALYLPLFTLFAFALYYFPPGAPGASQSEPTGQIKPSPITTLVSIFGILLAALALYFGSLLPYLKAKSYIGAERQLVNVRTVDDFGALFDASFNLYSPVGDEEIAKFLGSNVYSMIQNQPEDVARDLAAYVEGRMLKDDLHHLMTLGHIYKSLWVRFGDEAAYLKAEEYYQKAHEIGANLPLPIYALFDLYGTNHDKDNIERMGTIILEKWPQDEETHKVLDRIVVQ</sequence>
<keyword evidence="2 5" id="KW-0812">Transmembrane</keyword>
<dbReference type="InterPro" id="IPR007016">
    <property type="entry name" value="O-antigen_ligase-rel_domated"/>
</dbReference>
<evidence type="ECO:0000313" key="8">
    <source>
        <dbReference type="Proteomes" id="UP000179059"/>
    </source>
</evidence>
<feature type="transmembrane region" description="Helical" evidence="5">
    <location>
        <begin position="213"/>
        <end position="229"/>
    </location>
</feature>
<evidence type="ECO:0000256" key="5">
    <source>
        <dbReference type="SAM" id="Phobius"/>
    </source>
</evidence>
<dbReference type="PANTHER" id="PTHR37422">
    <property type="entry name" value="TEICHURONIC ACID BIOSYNTHESIS PROTEIN TUAE"/>
    <property type="match status" value="1"/>
</dbReference>
<feature type="transmembrane region" description="Helical" evidence="5">
    <location>
        <begin position="137"/>
        <end position="164"/>
    </location>
</feature>
<feature type="transmembrane region" description="Helical" evidence="5">
    <location>
        <begin position="9"/>
        <end position="29"/>
    </location>
</feature>
<proteinExistence type="predicted"/>
<dbReference type="InterPro" id="IPR051533">
    <property type="entry name" value="WaaL-like"/>
</dbReference>
<protein>
    <recommendedName>
        <fullName evidence="6">O-antigen ligase-related domain-containing protein</fullName>
    </recommendedName>
</protein>
<comment type="subcellular location">
    <subcellularLocation>
        <location evidence="1">Membrane</location>
        <topology evidence="1">Multi-pass membrane protein</topology>
    </subcellularLocation>
</comment>
<dbReference type="EMBL" id="MHKX01000020">
    <property type="protein sequence ID" value="OGY97947.1"/>
    <property type="molecule type" value="Genomic_DNA"/>
</dbReference>
<accession>A0A1G2CBW2</accession>
<feature type="transmembrane region" description="Helical" evidence="5">
    <location>
        <begin position="235"/>
        <end position="252"/>
    </location>
</feature>
<feature type="transmembrane region" description="Helical" evidence="5">
    <location>
        <begin position="184"/>
        <end position="201"/>
    </location>
</feature>
<feature type="transmembrane region" description="Helical" evidence="5">
    <location>
        <begin position="365"/>
        <end position="389"/>
    </location>
</feature>
<dbReference type="STRING" id="1798647.A2855_01615"/>
<feature type="domain" description="O-antigen ligase-related" evidence="6">
    <location>
        <begin position="218"/>
        <end position="378"/>
    </location>
</feature>